<comment type="cofactor">
    <cofactor evidence="1">
        <name>Mg(2+)</name>
        <dbReference type="ChEBI" id="CHEBI:18420"/>
    </cofactor>
</comment>
<name>A0A0C2HSD9_9BACT</name>
<gene>
    <name evidence="11" type="ORF">GFER_03465</name>
</gene>
<dbReference type="AlphaFoldDB" id="A0A0C2HSD9"/>
<dbReference type="GO" id="GO:0016779">
    <property type="term" value="F:nucleotidyltransferase activity"/>
    <property type="evidence" value="ECO:0007669"/>
    <property type="project" value="UniProtKB-KW"/>
</dbReference>
<evidence type="ECO:0000256" key="4">
    <source>
        <dbReference type="ARBA" id="ARBA00022695"/>
    </source>
</evidence>
<dbReference type="InterPro" id="IPR052038">
    <property type="entry name" value="Type-VII_TA_antitoxin"/>
</dbReference>
<reference evidence="11 12" key="1">
    <citation type="submission" date="2014-12" db="EMBL/GenBank/DDBJ databases">
        <title>Genomes of Geoalkalibacter ferrihydriticus and Geoalkalibacter subterraneus, two haloalkaliphilic metal-reducing members of the Geobacteraceae.</title>
        <authorList>
            <person name="Badalamenti J.P."/>
            <person name="Torres C.I."/>
            <person name="Krajmalnik-Brown R."/>
            <person name="Bond D.R."/>
        </authorList>
    </citation>
    <scope>NUCLEOTIDE SEQUENCE [LARGE SCALE GENOMIC DNA]</scope>
    <source>
        <strain evidence="11 12">DSM 17813</strain>
    </source>
</reference>
<dbReference type="Pfam" id="PF01909">
    <property type="entry name" value="NTP_transf_2"/>
    <property type="match status" value="1"/>
</dbReference>
<dbReference type="Proteomes" id="UP000035068">
    <property type="component" value="Unassembled WGS sequence"/>
</dbReference>
<feature type="domain" description="Polymerase nucleotidyl transferase" evidence="10">
    <location>
        <begin position="12"/>
        <end position="98"/>
    </location>
</feature>
<sequence>MYSAIETNQDQLRSLCRVHRVQRLSLFGSATSDNFDPSVSDLDFLVEFQPLSPRERAEHYFGLLEDLEALFGMNIDLVELSPIRNPYFRQAVENSRVDLFDAA</sequence>
<evidence type="ECO:0000313" key="11">
    <source>
        <dbReference type="EMBL" id="KIH77725.1"/>
    </source>
</evidence>
<evidence type="ECO:0000256" key="1">
    <source>
        <dbReference type="ARBA" id="ARBA00001946"/>
    </source>
</evidence>
<dbReference type="SUPFAM" id="SSF81301">
    <property type="entry name" value="Nucleotidyltransferase"/>
    <property type="match status" value="1"/>
</dbReference>
<dbReference type="RefSeq" id="WP_040096076.1">
    <property type="nucleotide sequence ID" value="NZ_JWJD01000001.1"/>
</dbReference>
<evidence type="ECO:0000259" key="10">
    <source>
        <dbReference type="Pfam" id="PF01909"/>
    </source>
</evidence>
<keyword evidence="7" id="KW-0067">ATP-binding</keyword>
<keyword evidence="5" id="KW-0479">Metal-binding</keyword>
<dbReference type="EMBL" id="JWJD01000001">
    <property type="protein sequence ID" value="KIH77725.1"/>
    <property type="molecule type" value="Genomic_DNA"/>
</dbReference>
<organism evidence="11 12">
    <name type="scientific">Geoalkalibacter ferrihydriticus DSM 17813</name>
    <dbReference type="NCBI Taxonomy" id="1121915"/>
    <lineage>
        <taxon>Bacteria</taxon>
        <taxon>Pseudomonadati</taxon>
        <taxon>Thermodesulfobacteriota</taxon>
        <taxon>Desulfuromonadia</taxon>
        <taxon>Desulfuromonadales</taxon>
        <taxon>Geoalkalibacteraceae</taxon>
        <taxon>Geoalkalibacter</taxon>
    </lineage>
</organism>
<evidence type="ECO:0000256" key="2">
    <source>
        <dbReference type="ARBA" id="ARBA00022649"/>
    </source>
</evidence>
<keyword evidence="12" id="KW-1185">Reference proteome</keyword>
<evidence type="ECO:0000256" key="7">
    <source>
        <dbReference type="ARBA" id="ARBA00022840"/>
    </source>
</evidence>
<proteinExistence type="inferred from homology"/>
<protein>
    <submittedName>
        <fullName evidence="11">DNA polymerase III subunit beta</fullName>
    </submittedName>
</protein>
<keyword evidence="2" id="KW-1277">Toxin-antitoxin system</keyword>
<keyword evidence="4" id="KW-0548">Nucleotidyltransferase</keyword>
<dbReference type="PANTHER" id="PTHR33571">
    <property type="entry name" value="SSL8005 PROTEIN"/>
    <property type="match status" value="1"/>
</dbReference>
<dbReference type="Gene3D" id="3.30.460.10">
    <property type="entry name" value="Beta Polymerase, domain 2"/>
    <property type="match status" value="1"/>
</dbReference>
<keyword evidence="8" id="KW-0460">Magnesium</keyword>
<keyword evidence="3" id="KW-0808">Transferase</keyword>
<dbReference type="InterPro" id="IPR002934">
    <property type="entry name" value="Polymerase_NTP_transf_dom"/>
</dbReference>
<evidence type="ECO:0000256" key="5">
    <source>
        <dbReference type="ARBA" id="ARBA00022723"/>
    </source>
</evidence>
<dbReference type="PANTHER" id="PTHR33571:SF12">
    <property type="entry name" value="BSL3053 PROTEIN"/>
    <property type="match status" value="1"/>
</dbReference>
<comment type="similarity">
    <text evidence="9">Belongs to the MntA antitoxin family.</text>
</comment>
<dbReference type="InterPro" id="IPR043519">
    <property type="entry name" value="NT_sf"/>
</dbReference>
<evidence type="ECO:0000256" key="8">
    <source>
        <dbReference type="ARBA" id="ARBA00022842"/>
    </source>
</evidence>
<dbReference type="GO" id="GO:0046872">
    <property type="term" value="F:metal ion binding"/>
    <property type="evidence" value="ECO:0007669"/>
    <property type="project" value="UniProtKB-KW"/>
</dbReference>
<evidence type="ECO:0000256" key="3">
    <source>
        <dbReference type="ARBA" id="ARBA00022679"/>
    </source>
</evidence>
<keyword evidence="6" id="KW-0547">Nucleotide-binding</keyword>
<evidence type="ECO:0000256" key="6">
    <source>
        <dbReference type="ARBA" id="ARBA00022741"/>
    </source>
</evidence>
<evidence type="ECO:0000313" key="12">
    <source>
        <dbReference type="Proteomes" id="UP000035068"/>
    </source>
</evidence>
<dbReference type="GO" id="GO:0005524">
    <property type="term" value="F:ATP binding"/>
    <property type="evidence" value="ECO:0007669"/>
    <property type="project" value="UniProtKB-KW"/>
</dbReference>
<evidence type="ECO:0000256" key="9">
    <source>
        <dbReference type="ARBA" id="ARBA00038276"/>
    </source>
</evidence>
<comment type="caution">
    <text evidence="11">The sequence shown here is derived from an EMBL/GenBank/DDBJ whole genome shotgun (WGS) entry which is preliminary data.</text>
</comment>
<accession>A0A0C2HSD9</accession>